<dbReference type="AlphaFoldDB" id="A0A1I7XEL3"/>
<accession>A0A1I7XEL3</accession>
<name>A0A1I7XEL3_HETBA</name>
<dbReference type="WBParaSite" id="Hba_16097">
    <property type="protein sequence ID" value="Hba_16097"/>
    <property type="gene ID" value="Hba_16097"/>
</dbReference>
<evidence type="ECO:0000313" key="2">
    <source>
        <dbReference type="WBParaSite" id="Hba_16097"/>
    </source>
</evidence>
<protein>
    <submittedName>
        <fullName evidence="2">Secreted protein</fullName>
    </submittedName>
</protein>
<keyword evidence="1" id="KW-1185">Reference proteome</keyword>
<evidence type="ECO:0000313" key="1">
    <source>
        <dbReference type="Proteomes" id="UP000095283"/>
    </source>
</evidence>
<reference evidence="2" key="1">
    <citation type="submission" date="2016-11" db="UniProtKB">
        <authorList>
            <consortium name="WormBaseParasite"/>
        </authorList>
    </citation>
    <scope>IDENTIFICATION</scope>
</reference>
<sequence length="54" mass="5991">MEYKTRGFQVSSISMSAKVLVGSAAAITSVSQNMVHVNKNQRNEKSCQCYITTY</sequence>
<organism evidence="1 2">
    <name type="scientific">Heterorhabditis bacteriophora</name>
    <name type="common">Entomopathogenic nematode worm</name>
    <dbReference type="NCBI Taxonomy" id="37862"/>
    <lineage>
        <taxon>Eukaryota</taxon>
        <taxon>Metazoa</taxon>
        <taxon>Ecdysozoa</taxon>
        <taxon>Nematoda</taxon>
        <taxon>Chromadorea</taxon>
        <taxon>Rhabditida</taxon>
        <taxon>Rhabditina</taxon>
        <taxon>Rhabditomorpha</taxon>
        <taxon>Strongyloidea</taxon>
        <taxon>Heterorhabditidae</taxon>
        <taxon>Heterorhabditis</taxon>
    </lineage>
</organism>
<dbReference type="Proteomes" id="UP000095283">
    <property type="component" value="Unplaced"/>
</dbReference>
<proteinExistence type="predicted"/>